<comment type="caution">
    <text evidence="1">The sequence shown here is derived from an EMBL/GenBank/DDBJ whole genome shotgun (WGS) entry which is preliminary data.</text>
</comment>
<sequence length="60" mass="6676">MRSMAGKCLWLKGAGLAQSILGDRNLLEWLSDKSVQYLKEDPWGVREEIAAFAQDVVLPA</sequence>
<proteinExistence type="predicted"/>
<name>A0A096GX31_COMTE</name>
<dbReference type="AlphaFoldDB" id="A0A096GX31"/>
<gene>
    <name evidence="1" type="ORF">P353_12580</name>
</gene>
<protein>
    <submittedName>
        <fullName evidence="1">Uncharacterized protein</fullName>
    </submittedName>
</protein>
<evidence type="ECO:0000313" key="1">
    <source>
        <dbReference type="EMBL" id="KGH29735.1"/>
    </source>
</evidence>
<accession>A0A096GX31</accession>
<evidence type="ECO:0000313" key="2">
    <source>
        <dbReference type="Proteomes" id="UP000029553"/>
    </source>
</evidence>
<dbReference type="Proteomes" id="UP000029553">
    <property type="component" value="Unassembled WGS sequence"/>
</dbReference>
<dbReference type="EMBL" id="AWOR01000046">
    <property type="protein sequence ID" value="KGH29735.1"/>
    <property type="molecule type" value="Genomic_DNA"/>
</dbReference>
<organism evidence="1 2">
    <name type="scientific">Comamonas testosteroni</name>
    <name type="common">Pseudomonas testosteroni</name>
    <dbReference type="NCBI Taxonomy" id="285"/>
    <lineage>
        <taxon>Bacteria</taxon>
        <taxon>Pseudomonadati</taxon>
        <taxon>Pseudomonadota</taxon>
        <taxon>Betaproteobacteria</taxon>
        <taxon>Burkholderiales</taxon>
        <taxon>Comamonadaceae</taxon>
        <taxon>Comamonas</taxon>
    </lineage>
</organism>
<reference evidence="1 2" key="1">
    <citation type="submission" date="2013-09" db="EMBL/GenBank/DDBJ databases">
        <title>High correlation between genotypes and phenotypes of environmental bacteria Comamonas testosteroni strains.</title>
        <authorList>
            <person name="Liu L."/>
            <person name="Zhu W."/>
            <person name="Xia X."/>
            <person name="Xu B."/>
            <person name="Luo M."/>
            <person name="Wang G."/>
        </authorList>
    </citation>
    <scope>NUCLEOTIDE SEQUENCE [LARGE SCALE GENOMIC DNA]</scope>
    <source>
        <strain evidence="1 2">JL40</strain>
    </source>
</reference>